<sequence length="167" mass="19546">MLQEFQRVLNSFPFDYEDTRRKEILTSIIERVEVKEPTEIDIPDRISTAEYSEFPSDDHILERMTSVESQINPSSPWAKLISRVPVTFLIQIHLRKFEFDTVRILIQSGKISEMNDLKWIRNSLRKMEKDVPFDAIVGRASFKITDLRRLVQKKINTIAGVVAPRLK</sequence>
<proteinExistence type="predicted"/>
<reference evidence="1" key="1">
    <citation type="submission" date="2013-05" db="EMBL/GenBank/DDBJ databases">
        <authorList>
            <person name="Harkins D.M."/>
            <person name="Durkin A.S."/>
            <person name="Brinkac L.M."/>
            <person name="Haft D.H."/>
            <person name="Selengut J.D."/>
            <person name="Sanka R."/>
            <person name="DePew J."/>
            <person name="Purushe J."/>
            <person name="Hartskeerl R.A."/>
            <person name="Ahmed A."/>
            <person name="van der Linden H."/>
            <person name="Goris M.G.A."/>
            <person name="Vinetz J.M."/>
            <person name="Sutton G.G."/>
            <person name="Nierman W.C."/>
            <person name="Fouts D.E."/>
        </authorList>
    </citation>
    <scope>NUCLEOTIDE SEQUENCE [LARGE SCALE GENOMIC DNA]</scope>
    <source>
        <strain evidence="1">5399</strain>
    </source>
</reference>
<gene>
    <name evidence="1" type="ORF">LEP1GSC050_0429</name>
</gene>
<organism evidence="1 2">
    <name type="scientific">Leptospira broomii serovar Hurstbridge str. 5399</name>
    <dbReference type="NCBI Taxonomy" id="1049789"/>
    <lineage>
        <taxon>Bacteria</taxon>
        <taxon>Pseudomonadati</taxon>
        <taxon>Spirochaetota</taxon>
        <taxon>Spirochaetia</taxon>
        <taxon>Leptospirales</taxon>
        <taxon>Leptospiraceae</taxon>
        <taxon>Leptospira</taxon>
    </lineage>
</organism>
<keyword evidence="2" id="KW-1185">Reference proteome</keyword>
<accession>T0GM19</accession>
<name>T0GM19_9LEPT</name>
<protein>
    <submittedName>
        <fullName evidence="1">Uncharacterized protein</fullName>
    </submittedName>
</protein>
<dbReference type="EMBL" id="AHMO02000007">
    <property type="protein sequence ID" value="EQA46413.1"/>
    <property type="molecule type" value="Genomic_DNA"/>
</dbReference>
<dbReference type="AlphaFoldDB" id="T0GM19"/>
<comment type="caution">
    <text evidence="1">The sequence shown here is derived from an EMBL/GenBank/DDBJ whole genome shotgun (WGS) entry which is preliminary data.</text>
</comment>
<dbReference type="Proteomes" id="UP000015454">
    <property type="component" value="Unassembled WGS sequence"/>
</dbReference>
<evidence type="ECO:0000313" key="1">
    <source>
        <dbReference type="EMBL" id="EQA46413.1"/>
    </source>
</evidence>
<evidence type="ECO:0000313" key="2">
    <source>
        <dbReference type="Proteomes" id="UP000015454"/>
    </source>
</evidence>